<gene>
    <name evidence="2" type="ORF">XaplCFBP3122_11935</name>
</gene>
<evidence type="ECO:0000256" key="1">
    <source>
        <dbReference type="SAM" id="Phobius"/>
    </source>
</evidence>
<keyword evidence="1" id="KW-0472">Membrane</keyword>
<dbReference type="EMBL" id="MIGV01000012">
    <property type="protein sequence ID" value="PPT75913.1"/>
    <property type="molecule type" value="Genomic_DNA"/>
</dbReference>
<dbReference type="AlphaFoldDB" id="A0A2S6Z438"/>
<dbReference type="Proteomes" id="UP000238270">
    <property type="component" value="Unassembled WGS sequence"/>
</dbReference>
<comment type="caution">
    <text evidence="2">The sequence shown here is derived from an EMBL/GenBank/DDBJ whole genome shotgun (WGS) entry which is preliminary data.</text>
</comment>
<evidence type="ECO:0000313" key="3">
    <source>
        <dbReference type="Proteomes" id="UP000238270"/>
    </source>
</evidence>
<organism evidence="2 3">
    <name type="scientific">Xanthomonas arboricola pv. populi</name>
    <dbReference type="NCBI Taxonomy" id="487823"/>
    <lineage>
        <taxon>Bacteria</taxon>
        <taxon>Pseudomonadati</taxon>
        <taxon>Pseudomonadota</taxon>
        <taxon>Gammaproteobacteria</taxon>
        <taxon>Lysobacterales</taxon>
        <taxon>Lysobacteraceae</taxon>
        <taxon>Xanthomonas</taxon>
    </lineage>
</organism>
<keyword evidence="1" id="KW-1133">Transmembrane helix</keyword>
<name>A0A2S6Z438_9XANT</name>
<accession>A0A2S6Z438</accession>
<evidence type="ECO:0000313" key="2">
    <source>
        <dbReference type="EMBL" id="PPT75913.1"/>
    </source>
</evidence>
<protein>
    <submittedName>
        <fullName evidence="2">Uncharacterized protein</fullName>
    </submittedName>
</protein>
<proteinExistence type="predicted"/>
<sequence>MIPLKAIALVVVGLVSAGQGGWTLLHPQALAAVNRGGLLYERFGPNGVGAGMLLMGVAMAAIGLVWARYAWPPRTQGS</sequence>
<dbReference type="RefSeq" id="WP_104598239.1">
    <property type="nucleotide sequence ID" value="NZ_MIGV01000012.1"/>
</dbReference>
<feature type="transmembrane region" description="Helical" evidence="1">
    <location>
        <begin position="47"/>
        <end position="67"/>
    </location>
</feature>
<reference evidence="2 3" key="1">
    <citation type="submission" date="2016-08" db="EMBL/GenBank/DDBJ databases">
        <title>Evolution of the type three secretion system and type three effector repertoires in Xanthomonas.</title>
        <authorList>
            <person name="Merda D."/>
            <person name="Briand M."/>
            <person name="Bosis E."/>
            <person name="Rousseau C."/>
            <person name="Portier P."/>
            <person name="Jacques M.-A."/>
            <person name="Fischer-Le Saux M."/>
        </authorList>
    </citation>
    <scope>NUCLEOTIDE SEQUENCE [LARGE SCALE GENOMIC DNA]</scope>
    <source>
        <strain evidence="2 3">CFBP 3122</strain>
    </source>
</reference>
<keyword evidence="1" id="KW-0812">Transmembrane</keyword>